<proteinExistence type="predicted"/>
<dbReference type="NCBIfam" id="NF012211">
    <property type="entry name" value="tand_rpt_95"/>
    <property type="match status" value="6"/>
</dbReference>
<evidence type="ECO:0000259" key="2">
    <source>
        <dbReference type="Pfam" id="PF17803"/>
    </source>
</evidence>
<reference evidence="4 5" key="1">
    <citation type="journal article" date="2015" name="Genome Announc.">
        <title>Draft Genome Sequences of Marine Isolates of Thalassomonas viridans and Thalassomonas actiniarum.</title>
        <authorList>
            <person name="Olonade I."/>
            <person name="van Zyl L.J."/>
            <person name="Trindade M."/>
        </authorList>
    </citation>
    <scope>NUCLEOTIDE SEQUENCE [LARGE SCALE GENOMIC DNA]</scope>
    <source>
        <strain evidence="4 5">XOM25</strain>
    </source>
</reference>
<evidence type="ECO:0000313" key="5">
    <source>
        <dbReference type="Proteomes" id="UP000032352"/>
    </source>
</evidence>
<dbReference type="InterPro" id="IPR041339">
    <property type="entry name" value="Ig-like_bac"/>
</dbReference>
<dbReference type="KEGG" id="tvd:SG34_031885"/>
<sequence>MEEDKMSKNAHNPDSREQSSSVPDEELLPQSGEFIAPETVPNRVKATEAGLEEGTEATPAVTEANLAEENLTANEISALQDLIESGDDLELPDTTAGGLTGNEGTGFVTLNRTGDETLARAGYDTAGQENTLLPRGDLLQDTLQPTVTQSDENIGEEEQTLTGNVLDNDSDADDVLTVQSYTLAGDASVYAAGQTASVEGGSLTVNSDGSYSFIPANNWNGTLPVISYATNTGATDTLTLTLTPVSDLSDGDEAVSTNEDTAVSGNVLANAGSEDGIPEVISFTVSDINFAAGTAATLEQGILTINPDGSYTFIPGDNFNGDVPVVTYSVFDGINTETSTLTIEVLPVSDLSDGDESVITNEDTEVSGNVLANAGSTDGIPEVTGFTVSGTSFDVGTAAILEQGALTVNRDGSYSFVPSDNFNGDVPVVAYTVFDGINTETSTLTIEVLPVSDLSDEDESVSTNEDTAVSGNVLDNAASSDGIPGITDFSVAGISFGAGTTATLEQGALTLNSDGSYTFVPSDNFNGDVPVVTYTVFDGINTETSTLTIEVLPVSDLSDGNESVSTNEDTAVSGNILNNAISSDGTPEITGFSVANTNFEVGTAAVLQQGILTINSDGSYIFVPSDNFNGNVPVVTYTVFDGINNDTSTLTINVTPVSDLNDGNESVSTNEDTPVSGNVLANAGSSDGTPQVTGFSISGTSFSIGSTVSLEQGLLTLNSDGSYHFIPADNFHGNVPVTTYTVFDGVNTDTSTLTINVLELNAEPVAEDDSFSVNQGETVTGNVISHDDGDGITDIEPDGVDLTVSQVNGIDLIFGVDGFAEVDIQDGTLRINAQGDFSYSNSGFVLGSNPPDFTYTLTNGTDSDTATVTINVLDAAPQANDDRNYVLLQQTDDGKADGNSVRGNIIDDELASSGDRADTSPDGVVILSRVQFNDTWYTFGVDMNSHEIATDYGTLTIFANGQYLFEPQDGMDMPDGRQELVFNYEIIDGDLHEPETDTATLTIEIRPPAPTLTDGNEVVSTNEDTPVSGNVLLNTGDASGTPQVTSFTVLNTAYAAGAVALLEQGSLTIDSDGSYSFIPADNFYGDVPQVSYSVSDGSNTDTSTLTISVSPDNDKPVAADDSFSLIQGQTIGGNVISHDDGDGVTDHDADSASLSVTQVNGQDLVFGADGYADIAVEGGNLRINAQGDFSYSNTGFILGSSLPGFDYTLSDGSELDTATVTFNVEDSAPVANDDTNYILLQAAGGGKGVGTSVRGNILSENQASSGDRADSSPDGTVILSQIHFNGTWYSFDAAGSHRIETEYGALTIWDSGEYVFDPIGLMDMPSESLLLAFDYETKDGDNLHPETDTATLTIEIRPPVNLVRPEAEIAEPGEHLIQAGDQPGLLETTLAGGTLIDVYAGDANQVVADLSQPENSYLELGDVLTLEVGNTLDQYLSATMGEGEDDNPEQASNRDSEDSSLSSPLGGSESLPIAPPLDELNSPDVLS</sequence>
<organism evidence="4 5">
    <name type="scientific">Thalassomonas viridans</name>
    <dbReference type="NCBI Taxonomy" id="137584"/>
    <lineage>
        <taxon>Bacteria</taxon>
        <taxon>Pseudomonadati</taxon>
        <taxon>Pseudomonadota</taxon>
        <taxon>Gammaproteobacteria</taxon>
        <taxon>Alteromonadales</taxon>
        <taxon>Colwelliaceae</taxon>
        <taxon>Thalassomonas</taxon>
    </lineage>
</organism>
<reference evidence="4 5" key="2">
    <citation type="journal article" date="2022" name="Mar. Drugs">
        <title>Bioassay-Guided Fractionation Leads to the Detection of Cholic Acid Generated by the Rare Thalassomonas sp.</title>
        <authorList>
            <person name="Pheiffer F."/>
            <person name="Schneider Y.K."/>
            <person name="Hansen E.H."/>
            <person name="Andersen J.H."/>
            <person name="Isaksson J."/>
            <person name="Busche T."/>
            <person name="R C."/>
            <person name="Kalinowski J."/>
            <person name="Zyl L.V."/>
            <person name="Trindade M."/>
        </authorList>
    </citation>
    <scope>NUCLEOTIDE SEQUENCE [LARGE SCALE GENOMIC DNA]</scope>
    <source>
        <strain evidence="4 5">XOM25</strain>
    </source>
</reference>
<feature type="region of interest" description="Disordered" evidence="1">
    <location>
        <begin position="1439"/>
        <end position="1487"/>
    </location>
</feature>
<name>A0AAE9Z9I5_9GAMM</name>
<evidence type="ECO:0000259" key="3">
    <source>
        <dbReference type="Pfam" id="PF18200"/>
    </source>
</evidence>
<accession>A0AAE9Z9I5</accession>
<feature type="domain" description="RapA2 cadherin-like" evidence="2">
    <location>
        <begin position="998"/>
        <end position="1077"/>
    </location>
</feature>
<feature type="compositionally biased region" description="Low complexity" evidence="1">
    <location>
        <begin position="1459"/>
        <end position="1472"/>
    </location>
</feature>
<feature type="domain" description="RapA2 cadherin-like" evidence="2">
    <location>
        <begin position="649"/>
        <end position="725"/>
    </location>
</feature>
<dbReference type="Pfam" id="PF17803">
    <property type="entry name" value="Cadherin_4"/>
    <property type="match status" value="4"/>
</dbReference>
<dbReference type="Proteomes" id="UP000032352">
    <property type="component" value="Chromosome pTvir"/>
</dbReference>
<gene>
    <name evidence="4" type="ORF">SG34_031885</name>
</gene>
<evidence type="ECO:0000256" key="1">
    <source>
        <dbReference type="SAM" id="MobiDB-lite"/>
    </source>
</evidence>
<dbReference type="RefSeq" id="WP_044839067.1">
    <property type="nucleotide sequence ID" value="NZ_CP059734.1"/>
</dbReference>
<keyword evidence="5" id="KW-1185">Reference proteome</keyword>
<feature type="domain" description="Cell-surface Ig-like bacterial" evidence="3">
    <location>
        <begin position="162"/>
        <end position="242"/>
    </location>
</feature>
<feature type="domain" description="RapA2 cadherin-like" evidence="2">
    <location>
        <begin position="752"/>
        <end position="839"/>
    </location>
</feature>
<dbReference type="Pfam" id="PF18200">
    <property type="entry name" value="Big_11"/>
    <property type="match status" value="1"/>
</dbReference>
<dbReference type="EMBL" id="CP059734">
    <property type="protein sequence ID" value="WDE08525.1"/>
    <property type="molecule type" value="Genomic_DNA"/>
</dbReference>
<dbReference type="InterPro" id="IPR040853">
    <property type="entry name" value="RapA2_cadherin-like"/>
</dbReference>
<dbReference type="Gene3D" id="2.60.40.1200">
    <property type="match status" value="7"/>
</dbReference>
<feature type="compositionally biased region" description="Basic and acidic residues" evidence="1">
    <location>
        <begin position="1"/>
        <end position="17"/>
    </location>
</feature>
<evidence type="ECO:0000313" key="4">
    <source>
        <dbReference type="EMBL" id="WDE08525.1"/>
    </source>
</evidence>
<protein>
    <submittedName>
        <fullName evidence="4">Tandem-95 repeat protein</fullName>
    </submittedName>
</protein>
<dbReference type="Pfam" id="PF17963">
    <property type="entry name" value="Big_9"/>
    <property type="match status" value="3"/>
</dbReference>
<feature type="domain" description="RapA2 cadherin-like" evidence="2">
    <location>
        <begin position="1104"/>
        <end position="1191"/>
    </location>
</feature>
<feature type="region of interest" description="Disordered" evidence="1">
    <location>
        <begin position="1"/>
        <end position="45"/>
    </location>
</feature>